<sequence>MCKKVSDIFEDILQRNRGGFSKAARDEWKQAKAIVVSEDQSVSFVSFQLVNGTHEELKALESVLELRRGAI</sequence>
<dbReference type="Proteomes" id="UP000293823">
    <property type="component" value="Unassembled WGS sequence"/>
</dbReference>
<dbReference type="EMBL" id="PEJP01000014">
    <property type="protein sequence ID" value="RYO69269.1"/>
    <property type="molecule type" value="Genomic_DNA"/>
</dbReference>
<accession>A0A4Q4SGY5</accession>
<evidence type="ECO:0000313" key="2">
    <source>
        <dbReference type="Proteomes" id="UP000293823"/>
    </source>
</evidence>
<name>A0A4Q4SGY5_9PLEO</name>
<reference evidence="2" key="1">
    <citation type="journal article" date="2019" name="bioRxiv">
        <title>Genomics, evolutionary history and diagnostics of the Alternaria alternata species group including apple and Asian pear pathotypes.</title>
        <authorList>
            <person name="Armitage A.D."/>
            <person name="Cockerton H.M."/>
            <person name="Sreenivasaprasad S."/>
            <person name="Woodhall J.W."/>
            <person name="Lane C.R."/>
            <person name="Harrison R.J."/>
            <person name="Clarkson J.P."/>
        </authorList>
    </citation>
    <scope>NUCLEOTIDE SEQUENCE [LARGE SCALE GENOMIC DNA]</scope>
    <source>
        <strain evidence="2">RGR 97.0016</strain>
    </source>
</reference>
<organism evidence="1 2">
    <name type="scientific">Alternaria arborescens</name>
    <dbReference type="NCBI Taxonomy" id="156630"/>
    <lineage>
        <taxon>Eukaryota</taxon>
        <taxon>Fungi</taxon>
        <taxon>Dikarya</taxon>
        <taxon>Ascomycota</taxon>
        <taxon>Pezizomycotina</taxon>
        <taxon>Dothideomycetes</taxon>
        <taxon>Pleosporomycetidae</taxon>
        <taxon>Pleosporales</taxon>
        <taxon>Pleosporineae</taxon>
        <taxon>Pleosporaceae</taxon>
        <taxon>Alternaria</taxon>
        <taxon>Alternaria sect. Alternaria</taxon>
    </lineage>
</organism>
<gene>
    <name evidence="1" type="ORF">AA0113_g4407</name>
</gene>
<keyword evidence="2" id="KW-1185">Reference proteome</keyword>
<evidence type="ECO:0000313" key="1">
    <source>
        <dbReference type="EMBL" id="RYO69269.1"/>
    </source>
</evidence>
<proteinExistence type="predicted"/>
<comment type="caution">
    <text evidence="1">The sequence shown here is derived from an EMBL/GenBank/DDBJ whole genome shotgun (WGS) entry which is preliminary data.</text>
</comment>
<dbReference type="AlphaFoldDB" id="A0A4Q4SGY5"/>
<protein>
    <submittedName>
        <fullName evidence="1">Uncharacterized protein</fullName>
    </submittedName>
</protein>